<dbReference type="Gene3D" id="3.40.190.150">
    <property type="entry name" value="Bordetella uptake gene, domain 1"/>
    <property type="match status" value="1"/>
</dbReference>
<sequence length="318" mass="33368">MKLSSNLFAALLAIAGTAHAAYPDRPIKLIVPFPPGQATDIFARALAERLGKQLGQSIVVENRAGAGGNIGMEVAAKAPADGYTLVMGGSAMAINQTLYKKVNYDPRQDFAPISGVFSVPLIFLATPQSGFTSLRDLIAKSKAAPGKYSYASAGIGGTQHLSAEMLKAQTGVFIVHIPYKGSGPAQADFLGNQIPLMVDSVTAAMPLIQSNKAVPLAVTTSKRVPQLQSVPTVREEGVAGFEALGWAVMMAPAGTPPAIVKQLNAETVKALQSPDLHKFITDRGSEPMPMTPVEAGKFVDSEIRKWATVVKRSGATAD</sequence>
<keyword evidence="2" id="KW-0732">Signal</keyword>
<comment type="similarity">
    <text evidence="1">Belongs to the UPF0065 (bug) family.</text>
</comment>
<dbReference type="EMBL" id="FMSH01000340">
    <property type="protein sequence ID" value="SCU81210.1"/>
    <property type="molecule type" value="Genomic_DNA"/>
</dbReference>
<dbReference type="SUPFAM" id="SSF53850">
    <property type="entry name" value="Periplasmic binding protein-like II"/>
    <property type="match status" value="1"/>
</dbReference>
<feature type="signal peptide" evidence="2">
    <location>
        <begin position="1"/>
        <end position="20"/>
    </location>
</feature>
<dbReference type="PANTHER" id="PTHR42928:SF5">
    <property type="entry name" value="BLR1237 PROTEIN"/>
    <property type="match status" value="1"/>
</dbReference>
<accession>A0A1K0IKQ8</accession>
<protein>
    <recommendedName>
        <fullName evidence="4">Extra-cytoplasmic solute receptor</fullName>
    </recommendedName>
</protein>
<dbReference type="Pfam" id="PF03401">
    <property type="entry name" value="TctC"/>
    <property type="match status" value="1"/>
</dbReference>
<organism evidence="3">
    <name type="scientific">Cupriavidus necator</name>
    <name type="common">Alcaligenes eutrophus</name>
    <name type="synonym">Ralstonia eutropha</name>
    <dbReference type="NCBI Taxonomy" id="106590"/>
    <lineage>
        <taxon>Bacteria</taxon>
        <taxon>Pseudomonadati</taxon>
        <taxon>Pseudomonadota</taxon>
        <taxon>Betaproteobacteria</taxon>
        <taxon>Burkholderiales</taxon>
        <taxon>Burkholderiaceae</taxon>
        <taxon>Cupriavidus</taxon>
    </lineage>
</organism>
<dbReference type="PIRSF" id="PIRSF017082">
    <property type="entry name" value="YflP"/>
    <property type="match status" value="1"/>
</dbReference>
<dbReference type="AlphaFoldDB" id="A0A1K0IKQ8"/>
<evidence type="ECO:0000256" key="2">
    <source>
        <dbReference type="SAM" id="SignalP"/>
    </source>
</evidence>
<proteinExistence type="inferred from homology"/>
<dbReference type="RefSeq" id="WP_340527283.1">
    <property type="nucleotide sequence ID" value="NZ_FMSH01000340.1"/>
</dbReference>
<dbReference type="Gene3D" id="3.40.190.10">
    <property type="entry name" value="Periplasmic binding protein-like II"/>
    <property type="match status" value="1"/>
</dbReference>
<gene>
    <name evidence="3" type="ORF">CNECB9_4040013</name>
</gene>
<dbReference type="InterPro" id="IPR042100">
    <property type="entry name" value="Bug_dom1"/>
</dbReference>
<evidence type="ECO:0000313" key="3">
    <source>
        <dbReference type="EMBL" id="SCU81210.1"/>
    </source>
</evidence>
<evidence type="ECO:0000256" key="1">
    <source>
        <dbReference type="ARBA" id="ARBA00006987"/>
    </source>
</evidence>
<name>A0A1K0IKQ8_CUPNE</name>
<dbReference type="InterPro" id="IPR005064">
    <property type="entry name" value="BUG"/>
</dbReference>
<evidence type="ECO:0008006" key="4">
    <source>
        <dbReference type="Google" id="ProtNLM"/>
    </source>
</evidence>
<reference evidence="3" key="1">
    <citation type="submission" date="2016-09" db="EMBL/GenBank/DDBJ databases">
        <authorList>
            <person name="Capua I."/>
            <person name="De Benedictis P."/>
            <person name="Joannis T."/>
            <person name="Lombin L.H."/>
            <person name="Cattoli G."/>
        </authorList>
    </citation>
    <scope>NUCLEOTIDE SEQUENCE</scope>
    <source>
        <strain evidence="3">B9</strain>
    </source>
</reference>
<feature type="chain" id="PRO_5012860027" description="Extra-cytoplasmic solute receptor" evidence="2">
    <location>
        <begin position="21"/>
        <end position="318"/>
    </location>
</feature>
<dbReference type="CDD" id="cd13578">
    <property type="entry name" value="PBP2_Bug27"/>
    <property type="match status" value="1"/>
</dbReference>
<dbReference type="PANTHER" id="PTHR42928">
    <property type="entry name" value="TRICARBOXYLATE-BINDING PROTEIN"/>
    <property type="match status" value="1"/>
</dbReference>